<name>A0A8H5CS86_9AGAR</name>
<evidence type="ECO:0000313" key="4">
    <source>
        <dbReference type="Proteomes" id="UP000559256"/>
    </source>
</evidence>
<keyword evidence="1" id="KW-0539">Nucleus</keyword>
<organism evidence="3 4">
    <name type="scientific">Tetrapyrgos nigripes</name>
    <dbReference type="NCBI Taxonomy" id="182062"/>
    <lineage>
        <taxon>Eukaryota</taxon>
        <taxon>Fungi</taxon>
        <taxon>Dikarya</taxon>
        <taxon>Basidiomycota</taxon>
        <taxon>Agaricomycotina</taxon>
        <taxon>Agaricomycetes</taxon>
        <taxon>Agaricomycetidae</taxon>
        <taxon>Agaricales</taxon>
        <taxon>Marasmiineae</taxon>
        <taxon>Marasmiaceae</taxon>
        <taxon>Tetrapyrgos</taxon>
    </lineage>
</organism>
<evidence type="ECO:0000313" key="3">
    <source>
        <dbReference type="EMBL" id="KAF5346419.1"/>
    </source>
</evidence>
<dbReference type="PANTHER" id="PTHR46910">
    <property type="entry name" value="TRANSCRIPTION FACTOR PDR1"/>
    <property type="match status" value="1"/>
</dbReference>
<dbReference type="InterPro" id="IPR050987">
    <property type="entry name" value="AtrR-like"/>
</dbReference>
<reference evidence="3 4" key="1">
    <citation type="journal article" date="2020" name="ISME J.">
        <title>Uncovering the hidden diversity of litter-decomposition mechanisms in mushroom-forming fungi.</title>
        <authorList>
            <person name="Floudas D."/>
            <person name="Bentzer J."/>
            <person name="Ahren D."/>
            <person name="Johansson T."/>
            <person name="Persson P."/>
            <person name="Tunlid A."/>
        </authorList>
    </citation>
    <scope>NUCLEOTIDE SEQUENCE [LARGE SCALE GENOMIC DNA]</scope>
    <source>
        <strain evidence="3 4">CBS 291.85</strain>
    </source>
</reference>
<dbReference type="CDD" id="cd12148">
    <property type="entry name" value="fungal_TF_MHR"/>
    <property type="match status" value="1"/>
</dbReference>
<dbReference type="GO" id="GO:0003677">
    <property type="term" value="F:DNA binding"/>
    <property type="evidence" value="ECO:0007669"/>
    <property type="project" value="InterPro"/>
</dbReference>
<protein>
    <recommendedName>
        <fullName evidence="2">Xylanolytic transcriptional activator regulatory domain-containing protein</fullName>
    </recommendedName>
</protein>
<dbReference type="PANTHER" id="PTHR46910:SF38">
    <property type="entry name" value="ZN(2)-C6 FUNGAL-TYPE DOMAIN-CONTAINING PROTEIN"/>
    <property type="match status" value="1"/>
</dbReference>
<sequence>MSATPRTIFMTTPASNATSQRQIAPYSVQALVGEILSTSSPYDPPEDPEKIREVLVQLASYIRNLEVELGRANASSQAGSPPPVQAPDNFVPAHTRSRPTRNHVTKLEDINGDTSLSNVFRGMSVRSGTPDTFQRHFGKSSNVILIKFAMDMRMKITGDDDLPELIFKSFKRSAYWDVLPDLIEIYFEKINIYMPLLHRPTFTRAVKEGLHLHDEQFGGLMTALFLSSSSIPHGAWALTGLGVRYAQEMGAHRQQAESHTPTIETELWKRAYWALLAIDGLITLLFGRPRAIQPEDFDLEYPLEVDNEYWEDPKHPFVQPSRKPSVISGWVHYLKLMEILGVVHRGILLDLALNEWIDCIPEHVKWDKDRENDVFFNQSVMLHAMYYWAQIQVHKSYILGPEQGEISMLRPFPPLAICANAARSSVRILESQYGRGFLPIPLLLSKGLGIDDDVVADNREYIHHPAAQYLERNTNRNDHRFEEGVGGHL</sequence>
<gene>
    <name evidence="3" type="ORF">D9758_012744</name>
</gene>
<dbReference type="EMBL" id="JAACJM010000102">
    <property type="protein sequence ID" value="KAF5346419.1"/>
    <property type="molecule type" value="Genomic_DNA"/>
</dbReference>
<feature type="domain" description="Xylanolytic transcriptional activator regulatory" evidence="2">
    <location>
        <begin position="235"/>
        <end position="308"/>
    </location>
</feature>
<dbReference type="Pfam" id="PF04082">
    <property type="entry name" value="Fungal_trans"/>
    <property type="match status" value="1"/>
</dbReference>
<evidence type="ECO:0000256" key="1">
    <source>
        <dbReference type="ARBA" id="ARBA00023242"/>
    </source>
</evidence>
<dbReference type="GO" id="GO:0008270">
    <property type="term" value="F:zinc ion binding"/>
    <property type="evidence" value="ECO:0007669"/>
    <property type="project" value="InterPro"/>
</dbReference>
<evidence type="ECO:0000259" key="2">
    <source>
        <dbReference type="SMART" id="SM00906"/>
    </source>
</evidence>
<proteinExistence type="predicted"/>
<accession>A0A8H5CS86</accession>
<dbReference type="SMART" id="SM00906">
    <property type="entry name" value="Fungal_trans"/>
    <property type="match status" value="1"/>
</dbReference>
<dbReference type="AlphaFoldDB" id="A0A8H5CS86"/>
<comment type="caution">
    <text evidence="3">The sequence shown here is derived from an EMBL/GenBank/DDBJ whole genome shotgun (WGS) entry which is preliminary data.</text>
</comment>
<dbReference type="InterPro" id="IPR007219">
    <property type="entry name" value="XnlR_reg_dom"/>
</dbReference>
<dbReference type="Proteomes" id="UP000559256">
    <property type="component" value="Unassembled WGS sequence"/>
</dbReference>
<dbReference type="GO" id="GO:0003700">
    <property type="term" value="F:DNA-binding transcription factor activity"/>
    <property type="evidence" value="ECO:0007669"/>
    <property type="project" value="InterPro"/>
</dbReference>
<keyword evidence="4" id="KW-1185">Reference proteome</keyword>
<dbReference type="GO" id="GO:0006351">
    <property type="term" value="P:DNA-templated transcription"/>
    <property type="evidence" value="ECO:0007669"/>
    <property type="project" value="InterPro"/>
</dbReference>
<dbReference type="OrthoDB" id="4456959at2759"/>